<dbReference type="InterPro" id="IPR004088">
    <property type="entry name" value="KH_dom_type_1"/>
</dbReference>
<dbReference type="InterPro" id="IPR057778">
    <property type="entry name" value="KH_Vigilin_N"/>
</dbReference>
<dbReference type="AlphaFoldDB" id="A0A0H5C3D1"/>
<reference evidence="6" key="1">
    <citation type="submission" date="2014-12" db="EMBL/GenBank/DDBJ databases">
        <authorList>
            <person name="Jaenicke S."/>
        </authorList>
    </citation>
    <scope>NUCLEOTIDE SEQUENCE [LARGE SCALE GENOMIC DNA]</scope>
    <source>
        <strain evidence="6">CBS1600</strain>
    </source>
</reference>
<accession>A0A1E4S6U4</accession>
<dbReference type="OMA" id="DHAGQQV"/>
<feature type="compositionally biased region" description="Low complexity" evidence="4">
    <location>
        <begin position="24"/>
        <end position="43"/>
    </location>
</feature>
<evidence type="ECO:0000256" key="1">
    <source>
        <dbReference type="ARBA" id="ARBA00022737"/>
    </source>
</evidence>
<keyword evidence="1" id="KW-0677">Repeat</keyword>
<evidence type="ECO:0000256" key="4">
    <source>
        <dbReference type="SAM" id="MobiDB-lite"/>
    </source>
</evidence>
<dbReference type="STRING" id="983966.A0A0H5C3D1"/>
<dbReference type="EMBL" id="KV453926">
    <property type="protein sequence ID" value="ODV75219.1"/>
    <property type="molecule type" value="Genomic_DNA"/>
</dbReference>
<keyword evidence="2 3" id="KW-0694">RNA-binding</keyword>
<dbReference type="PROSITE" id="PS50084">
    <property type="entry name" value="KH_TYPE_1"/>
    <property type="match status" value="7"/>
</dbReference>
<dbReference type="CDD" id="cd00105">
    <property type="entry name" value="KH-I"/>
    <property type="match status" value="2"/>
</dbReference>
<evidence type="ECO:0000313" key="6">
    <source>
        <dbReference type="EMBL" id="CEP22378.1"/>
    </source>
</evidence>
<dbReference type="PANTHER" id="PTHR10288">
    <property type="entry name" value="KH DOMAIN CONTAINING RNA BINDING PROTEIN"/>
    <property type="match status" value="1"/>
</dbReference>
<accession>A0A0H5C3D1</accession>
<feature type="domain" description="K Homology" evidence="5">
    <location>
        <begin position="856"/>
        <end position="932"/>
    </location>
</feature>
<feature type="domain" description="K Homology" evidence="5">
    <location>
        <begin position="936"/>
        <end position="1004"/>
    </location>
</feature>
<feature type="domain" description="K Homology" evidence="5">
    <location>
        <begin position="179"/>
        <end position="256"/>
    </location>
</feature>
<dbReference type="EMBL" id="CDQK01000003">
    <property type="protein sequence ID" value="CEP22378.1"/>
    <property type="molecule type" value="Genomic_DNA"/>
</dbReference>
<feature type="domain" description="K Homology" evidence="5">
    <location>
        <begin position="1114"/>
        <end position="1185"/>
    </location>
</feature>
<dbReference type="GO" id="GO:0003723">
    <property type="term" value="F:RNA binding"/>
    <property type="evidence" value="ECO:0007669"/>
    <property type="project" value="UniProtKB-UniRule"/>
</dbReference>
<evidence type="ECO:0000313" key="8">
    <source>
        <dbReference type="Proteomes" id="UP000038830"/>
    </source>
</evidence>
<evidence type="ECO:0000313" key="7">
    <source>
        <dbReference type="EMBL" id="ODV75219.1"/>
    </source>
</evidence>
<keyword evidence="9" id="KW-1185">Reference proteome</keyword>
<dbReference type="OrthoDB" id="10027144at2759"/>
<dbReference type="SMART" id="SM00322">
    <property type="entry name" value="KH"/>
    <property type="match status" value="9"/>
</dbReference>
<gene>
    <name evidence="6" type="ORF">BN1211_2736</name>
    <name evidence="7" type="ORF">CYBJADRAFT_160667</name>
</gene>
<dbReference type="InterPro" id="IPR004087">
    <property type="entry name" value="KH_dom"/>
</dbReference>
<feature type="compositionally biased region" description="Low complexity" evidence="4">
    <location>
        <begin position="81"/>
        <end position="99"/>
    </location>
</feature>
<sequence>MSTENETNIATAVADVEINDENNSTTDVVSEESTAVETPVETTPVPPPSINDENAFPTLGSGVVATNKNAVSWGPSMKTTVSSGSVSSAPSSNGNSSNNLTAGVARSKNVQEAFNISHIAALNIIKTEFIKIVSDLKKAHNVSIESTLSTKTQDRSFIVTGKPNDVARVRRELVRRLTKPVAESFKVPASTRSAIIGSGGRNLKPIVEATATKIDIERSQTPSSTDQEDDDEITVTITGDVDGVLEAKKSILAIVEEETKTLTARITVPERVRPFVQPLESSEEDLVVAGPNKNGIITISGLRDEVISKKNELSQEFDSLNKKIKVDVKTIPKKYQQFINTEQLWKEFQVVVKLPDGEDDTEVEFVGLEKNVDAAIKSARNTSSQFVIDSLVISRAHGGDVVHARRLAAFLSYSGLLKEIGKQHHTSIQAPPYSKLAGDELSSIAIETSGPSSDPASIQASRKAIIDTVNRFTPSRFLVVSDLSSFFAKRVVHATEGTAKVENVAVVPLSELSNNATDDIIFVALDGKDDEFAPTQEEIDSRLRNTAESLDELRKAQEHLKRVVLDVPSDKQQFIAGPNGTTLASLIESANSVNIVLHNDGKAEADDKVFIEGAKTDVVKVEKEIATLLADAADQTDLYSFVLETTVPTSVLSRLIGKSGSNLKEISEKFAVNIDVDKEDSGEKTGLKITGYKFNVKEAEVHIAHAAKRWADEITKTLIVAKQYRASLIGSNGQNVKKLQTKYNVAIHFDRTTDDVTIKGPSRGVAKATEELKDLLDFEIANGYTKELTVPVAAISRIIGRSGENVNRIAVDTGVDVRVHKGPDGSETGTIVLTGSRTGLTNAEKQIEAIVKEVEDTITVELEVDQKYFKDILGPKGATKQKIITQALGNSEGVAAKLLHVPEAGSDVSVISSTGPKKVVENIIEQIKAIVADKESAIQETLEIPKNKHRLLIGAGGFVRRSLEDEFDVYLDIPKAESKSDSVVIQGQPANVEKAKAKVLELTADSWKTVVEVPVNVHASVFQRGLFAKDVRIEHNVDISFGDANRKAQKLSNAVPTLPDGVRGEGEETEKFTVVEDKPVENDDVIPWRLSGEDEEVAKVEKLIKDAIAQHSNDDTIGFFWFKTPEKVFRKVIGSQGSRLNSLRKKSGAQITVPKPSDKVNDIIYIKGPKAAVEKAEKLLRSEISA</sequence>
<protein>
    <recommendedName>
        <fullName evidence="5">K Homology domain-containing protein</fullName>
    </recommendedName>
</protein>
<evidence type="ECO:0000256" key="3">
    <source>
        <dbReference type="PROSITE-ProRule" id="PRU00117"/>
    </source>
</evidence>
<dbReference type="Proteomes" id="UP000038830">
    <property type="component" value="Unassembled WGS sequence"/>
</dbReference>
<feature type="region of interest" description="Disordered" evidence="4">
    <location>
        <begin position="19"/>
        <end position="50"/>
    </location>
</feature>
<dbReference type="Pfam" id="PF24668">
    <property type="entry name" value="KH_Vigilin"/>
    <property type="match status" value="1"/>
</dbReference>
<dbReference type="SUPFAM" id="SSF54791">
    <property type="entry name" value="Eukaryotic type KH-domain (KH-domain type I)"/>
    <property type="match status" value="7"/>
</dbReference>
<reference evidence="7 9" key="3">
    <citation type="journal article" date="2016" name="Proc. Natl. Acad. Sci. U.S.A.">
        <title>Comparative genomics of biotechnologically important yeasts.</title>
        <authorList>
            <person name="Riley R."/>
            <person name="Haridas S."/>
            <person name="Wolfe K.H."/>
            <person name="Lopes M.R."/>
            <person name="Hittinger C.T."/>
            <person name="Goeker M."/>
            <person name="Salamov A.A."/>
            <person name="Wisecaver J.H."/>
            <person name="Long T.M."/>
            <person name="Calvey C.H."/>
            <person name="Aerts A.L."/>
            <person name="Barry K.W."/>
            <person name="Choi C."/>
            <person name="Clum A."/>
            <person name="Coughlan A.Y."/>
            <person name="Deshpande S."/>
            <person name="Douglass A.P."/>
            <person name="Hanson S.J."/>
            <person name="Klenk H.-P."/>
            <person name="LaButti K.M."/>
            <person name="Lapidus A."/>
            <person name="Lindquist E.A."/>
            <person name="Lipzen A.M."/>
            <person name="Meier-Kolthoff J.P."/>
            <person name="Ohm R.A."/>
            <person name="Otillar R.P."/>
            <person name="Pangilinan J.L."/>
            <person name="Peng Y."/>
            <person name="Rokas A."/>
            <person name="Rosa C.A."/>
            <person name="Scheuner C."/>
            <person name="Sibirny A.A."/>
            <person name="Slot J.C."/>
            <person name="Stielow J.B."/>
            <person name="Sun H."/>
            <person name="Kurtzman C.P."/>
            <person name="Blackwell M."/>
            <person name="Grigoriev I.V."/>
            <person name="Jeffries T.W."/>
        </authorList>
    </citation>
    <scope>NUCLEOTIDE SEQUENCE [LARGE SCALE GENOMIC DNA]</scope>
    <source>
        <strain evidence="9">ATCC 18201 / CBS 1600 / BCRC 20928 / JCM 3617 / NBRC 0987 / NRRL Y-1542</strain>
        <strain evidence="7">NRRL Y-1542</strain>
    </source>
</reference>
<dbReference type="Pfam" id="PF00013">
    <property type="entry name" value="KH_1"/>
    <property type="match status" value="6"/>
</dbReference>
<feature type="domain" description="K Homology" evidence="5">
    <location>
        <begin position="712"/>
        <end position="777"/>
    </location>
</feature>
<name>A0A0H5C3D1_CYBJN</name>
<feature type="domain" description="K Homology" evidence="5">
    <location>
        <begin position="1005"/>
        <end position="1109"/>
    </location>
</feature>
<feature type="domain" description="K Homology" evidence="5">
    <location>
        <begin position="782"/>
        <end position="852"/>
    </location>
</feature>
<feature type="domain" description="K Homology" evidence="5">
    <location>
        <begin position="559"/>
        <end position="630"/>
    </location>
</feature>
<reference evidence="8" key="2">
    <citation type="journal article" date="2015" name="J. Biotechnol.">
        <title>The structure of the Cyberlindnera jadinii genome and its relation to Candida utilis analyzed by the occurrence of single nucleotide polymorphisms.</title>
        <authorList>
            <person name="Rupp O."/>
            <person name="Brinkrolf K."/>
            <person name="Buerth C."/>
            <person name="Kunigo M."/>
            <person name="Schneider J."/>
            <person name="Jaenicke S."/>
            <person name="Goesmann A."/>
            <person name="Puehler A."/>
            <person name="Jaeger K.-E."/>
            <person name="Ernst J.F."/>
        </authorList>
    </citation>
    <scope>NUCLEOTIDE SEQUENCE [LARGE SCALE GENOMIC DNA]</scope>
    <source>
        <strain evidence="8">ATCC 18201 / CBS 1600 / BCRC 20928 / JCM 3617 / NBRC 0987 / NRRL Y-1542</strain>
    </source>
</reference>
<organism evidence="6 8">
    <name type="scientific">Cyberlindnera jadinii (strain ATCC 18201 / CBS 1600 / BCRC 20928 / JCM 3617 / NBRC 0987 / NRRL Y-1542)</name>
    <name type="common">Torula yeast</name>
    <name type="synonym">Candida utilis</name>
    <dbReference type="NCBI Taxonomy" id="983966"/>
    <lineage>
        <taxon>Eukaryota</taxon>
        <taxon>Fungi</taxon>
        <taxon>Dikarya</taxon>
        <taxon>Ascomycota</taxon>
        <taxon>Saccharomycotina</taxon>
        <taxon>Saccharomycetes</taxon>
        <taxon>Phaffomycetales</taxon>
        <taxon>Phaffomycetaceae</taxon>
        <taxon>Cyberlindnera</taxon>
    </lineage>
</organism>
<evidence type="ECO:0000313" key="9">
    <source>
        <dbReference type="Proteomes" id="UP000094389"/>
    </source>
</evidence>
<dbReference type="Proteomes" id="UP000094389">
    <property type="component" value="Unassembled WGS sequence"/>
</dbReference>
<dbReference type="InterPro" id="IPR036612">
    <property type="entry name" value="KH_dom_type_1_sf"/>
</dbReference>
<feature type="domain" description="K Homology" evidence="5">
    <location>
        <begin position="639"/>
        <end position="708"/>
    </location>
</feature>
<feature type="region of interest" description="Disordered" evidence="4">
    <location>
        <begin position="76"/>
        <end position="100"/>
    </location>
</feature>
<proteinExistence type="predicted"/>
<dbReference type="Gene3D" id="3.30.1370.10">
    <property type="entry name" value="K Homology domain, type 1"/>
    <property type="match status" value="8"/>
</dbReference>
<evidence type="ECO:0000259" key="5">
    <source>
        <dbReference type="SMART" id="SM00322"/>
    </source>
</evidence>
<evidence type="ECO:0000256" key="2">
    <source>
        <dbReference type="ARBA" id="ARBA00022884"/>
    </source>
</evidence>